<organism evidence="4 5">
    <name type="scientific">Pseudogulbenkiania subflava DSM 22618</name>
    <dbReference type="NCBI Taxonomy" id="1123014"/>
    <lineage>
        <taxon>Bacteria</taxon>
        <taxon>Pseudomonadati</taxon>
        <taxon>Pseudomonadota</taxon>
        <taxon>Betaproteobacteria</taxon>
        <taxon>Neisseriales</taxon>
        <taxon>Chromobacteriaceae</taxon>
        <taxon>Pseudogulbenkiania</taxon>
    </lineage>
</organism>
<dbReference type="Pfam" id="PF13188">
    <property type="entry name" value="PAS_8"/>
    <property type="match status" value="1"/>
</dbReference>
<dbReference type="SMART" id="SM00091">
    <property type="entry name" value="PAS"/>
    <property type="match status" value="1"/>
</dbReference>
<dbReference type="Gene3D" id="3.30.70.270">
    <property type="match status" value="1"/>
</dbReference>
<evidence type="ECO:0000313" key="4">
    <source>
        <dbReference type="EMBL" id="SME99008.1"/>
    </source>
</evidence>
<dbReference type="Proteomes" id="UP000192920">
    <property type="component" value="Unassembled WGS sequence"/>
</dbReference>
<dbReference type="InterPro" id="IPR000160">
    <property type="entry name" value="GGDEF_dom"/>
</dbReference>
<dbReference type="Gene3D" id="3.30.450.20">
    <property type="entry name" value="PAS domain"/>
    <property type="match status" value="1"/>
</dbReference>
<keyword evidence="5" id="KW-1185">Reference proteome</keyword>
<dbReference type="InterPro" id="IPR043128">
    <property type="entry name" value="Rev_trsase/Diguanyl_cyclase"/>
</dbReference>
<feature type="domain" description="GGDEF" evidence="3">
    <location>
        <begin position="179"/>
        <end position="311"/>
    </location>
</feature>
<dbReference type="SMART" id="SM00267">
    <property type="entry name" value="GGDEF"/>
    <property type="match status" value="1"/>
</dbReference>
<dbReference type="CDD" id="cd00130">
    <property type="entry name" value="PAS"/>
    <property type="match status" value="1"/>
</dbReference>
<evidence type="ECO:0000259" key="2">
    <source>
        <dbReference type="PROSITE" id="PS50112"/>
    </source>
</evidence>
<dbReference type="SUPFAM" id="SSF55785">
    <property type="entry name" value="PYP-like sensor domain (PAS domain)"/>
    <property type="match status" value="1"/>
</dbReference>
<dbReference type="PROSITE" id="PS50112">
    <property type="entry name" value="PAS"/>
    <property type="match status" value="1"/>
</dbReference>
<evidence type="ECO:0000256" key="1">
    <source>
        <dbReference type="SAM" id="MobiDB-lite"/>
    </source>
</evidence>
<dbReference type="Pfam" id="PF00990">
    <property type="entry name" value="GGDEF"/>
    <property type="match status" value="1"/>
</dbReference>
<feature type="region of interest" description="Disordered" evidence="1">
    <location>
        <begin position="265"/>
        <end position="284"/>
    </location>
</feature>
<dbReference type="RefSeq" id="WP_085274999.1">
    <property type="nucleotide sequence ID" value="NZ_FXAG01000002.1"/>
</dbReference>
<dbReference type="SUPFAM" id="SSF55073">
    <property type="entry name" value="Nucleotide cyclase"/>
    <property type="match status" value="1"/>
</dbReference>
<dbReference type="InterPro" id="IPR035965">
    <property type="entry name" value="PAS-like_dom_sf"/>
</dbReference>
<dbReference type="PROSITE" id="PS50887">
    <property type="entry name" value="GGDEF"/>
    <property type="match status" value="1"/>
</dbReference>
<dbReference type="EMBL" id="FXAG01000002">
    <property type="protein sequence ID" value="SME99008.1"/>
    <property type="molecule type" value="Genomic_DNA"/>
</dbReference>
<gene>
    <name evidence="4" type="ORF">SAMN02745746_00571</name>
</gene>
<accession>A0A1Y6BFN8</accession>
<feature type="domain" description="PAS" evidence="2">
    <location>
        <begin position="4"/>
        <end position="71"/>
    </location>
</feature>
<sequence length="311" mass="34754">MQLPEEVLQPLIDTLPGGVLLIDADDSRIIHANQLSSILLGIPYDELAGQPFFPFLADDPDGRMLMQALEQRGMLYNHPCLLRSSSGRPFQVSLLMRRLPQIDRPVLVVSFSDQSENKILGQLLDYERQLLNRTLKLVKTLREEIQQHELEDSVSGVMGIRSLMSNTQTEVGRAHRYGSPLAGLLLRLDEPDPKTDQENDNSLSHLHQLTSSLCIQASRESDLIAKREDGALVMILPNTTLDGSKLFALRLLRSLSQLTLVRNGREEHHTASIGGSSLRQEERSPKAMLERMDLALQVAQARGGNQLIMQS</sequence>
<evidence type="ECO:0000259" key="3">
    <source>
        <dbReference type="PROSITE" id="PS50887"/>
    </source>
</evidence>
<reference evidence="5" key="1">
    <citation type="submission" date="2017-04" db="EMBL/GenBank/DDBJ databases">
        <authorList>
            <person name="Varghese N."/>
            <person name="Submissions S."/>
        </authorList>
    </citation>
    <scope>NUCLEOTIDE SEQUENCE [LARGE SCALE GENOMIC DNA]</scope>
    <source>
        <strain evidence="5">DSM 22618</strain>
    </source>
</reference>
<dbReference type="AlphaFoldDB" id="A0A1Y6BFN8"/>
<dbReference type="STRING" id="1123014.SAMN02745746_00571"/>
<evidence type="ECO:0000313" key="5">
    <source>
        <dbReference type="Proteomes" id="UP000192920"/>
    </source>
</evidence>
<dbReference type="InterPro" id="IPR029787">
    <property type="entry name" value="Nucleotide_cyclase"/>
</dbReference>
<protein>
    <submittedName>
        <fullName evidence="4">Diguanylate cyclase (GGDEF) domain-containing protein</fullName>
    </submittedName>
</protein>
<proteinExistence type="predicted"/>
<dbReference type="InterPro" id="IPR000014">
    <property type="entry name" value="PAS"/>
</dbReference>
<name>A0A1Y6BFN8_9NEIS</name>